<proteinExistence type="predicted"/>
<dbReference type="InterPro" id="IPR001387">
    <property type="entry name" value="Cro/C1-type_HTH"/>
</dbReference>
<evidence type="ECO:0000313" key="3">
    <source>
        <dbReference type="Proteomes" id="UP001320513"/>
    </source>
</evidence>
<reference evidence="2 3" key="1">
    <citation type="submission" date="2015-12" db="EMBL/GenBank/DDBJ databases">
        <title>Phylogenomics in the description of a new species in the Pseudomonas syringae group.</title>
        <authorList>
            <person name="Busquets A."/>
            <person name="Gomila M."/>
            <person name="Beiki F."/>
            <person name="Rahimian H."/>
            <person name="Mulet M."/>
            <person name="Sanchez D."/>
            <person name="Garcia-Valdes E."/>
            <person name="Lalucat J."/>
        </authorList>
    </citation>
    <scope>NUCLEOTIDE SEQUENCE [LARGE SCALE GENOMIC DNA]</scope>
    <source>
        <strain evidence="2 3">S25</strain>
    </source>
</reference>
<dbReference type="CDD" id="cd00093">
    <property type="entry name" value="HTH_XRE"/>
    <property type="match status" value="1"/>
</dbReference>
<name>A0ABS9ZPZ9_9PSED</name>
<accession>A0ABS9ZPZ9</accession>
<feature type="domain" description="HTH cro/C1-type" evidence="1">
    <location>
        <begin position="8"/>
        <end position="61"/>
    </location>
</feature>
<evidence type="ECO:0000313" key="2">
    <source>
        <dbReference type="EMBL" id="MCI8212644.1"/>
    </source>
</evidence>
<protein>
    <submittedName>
        <fullName evidence="2">XRE family transcriptional regulator</fullName>
    </submittedName>
</protein>
<dbReference type="RefSeq" id="WP_243248799.1">
    <property type="nucleotide sequence ID" value="NZ_LOHG01000025.1"/>
</dbReference>
<gene>
    <name evidence="2" type="ORF">AUC61_24230</name>
</gene>
<dbReference type="Proteomes" id="UP001320513">
    <property type="component" value="Unassembled WGS sequence"/>
</dbReference>
<evidence type="ECO:0000259" key="1">
    <source>
        <dbReference type="PROSITE" id="PS50943"/>
    </source>
</evidence>
<organism evidence="2 3">
    <name type="scientific">Pseudomonas maioricensis</name>
    <dbReference type="NCBI Taxonomy" id="1766623"/>
    <lineage>
        <taxon>Bacteria</taxon>
        <taxon>Pseudomonadati</taxon>
        <taxon>Pseudomonadota</taxon>
        <taxon>Gammaproteobacteria</taxon>
        <taxon>Pseudomonadales</taxon>
        <taxon>Pseudomonadaceae</taxon>
        <taxon>Pseudomonas</taxon>
    </lineage>
</organism>
<keyword evidence="3" id="KW-1185">Reference proteome</keyword>
<sequence>MTHIGQRLKEERLRLKLSQSALGSIGGVETNAQGNYENGLRYPRADYLSRIAKGGIDVAYVVTGLRLPVVNGELGVNELSANLSVHDDMNGTERMDSLIERLQANLHGITTDLYQISRLADASSGPGKAGSRHTQIENIKGEAEAIALATLRLIFVTSRLN</sequence>
<dbReference type="PROSITE" id="PS50943">
    <property type="entry name" value="HTH_CROC1"/>
    <property type="match status" value="1"/>
</dbReference>
<dbReference type="Gene3D" id="1.10.260.40">
    <property type="entry name" value="lambda repressor-like DNA-binding domains"/>
    <property type="match status" value="1"/>
</dbReference>
<dbReference type="InterPro" id="IPR010982">
    <property type="entry name" value="Lambda_DNA-bd_dom_sf"/>
</dbReference>
<dbReference type="SMART" id="SM00530">
    <property type="entry name" value="HTH_XRE"/>
    <property type="match status" value="1"/>
</dbReference>
<dbReference type="SUPFAM" id="SSF47413">
    <property type="entry name" value="lambda repressor-like DNA-binding domains"/>
    <property type="match status" value="1"/>
</dbReference>
<comment type="caution">
    <text evidence="2">The sequence shown here is derived from an EMBL/GenBank/DDBJ whole genome shotgun (WGS) entry which is preliminary data.</text>
</comment>
<dbReference type="EMBL" id="LOHG01000025">
    <property type="protein sequence ID" value="MCI8212644.1"/>
    <property type="molecule type" value="Genomic_DNA"/>
</dbReference>